<sequence length="25" mass="3159">MYCYHHSSMIAKSPRWYLQTRQEIE</sequence>
<keyword evidence="2" id="KW-1185">Reference proteome</keyword>
<gene>
    <name evidence="1" type="ORF">F383_01803</name>
</gene>
<name>A0A0B0MFH2_GOSAR</name>
<reference evidence="2" key="1">
    <citation type="submission" date="2014-09" db="EMBL/GenBank/DDBJ databases">
        <authorList>
            <person name="Mudge J."/>
            <person name="Ramaraj T."/>
            <person name="Lindquist I.E."/>
            <person name="Bharti A.K."/>
            <person name="Sundararajan A."/>
            <person name="Cameron C.T."/>
            <person name="Woodward J.E."/>
            <person name="May G.D."/>
            <person name="Brubaker C."/>
            <person name="Broadhvest J."/>
            <person name="Wilkins T.A."/>
        </authorList>
    </citation>
    <scope>NUCLEOTIDE SEQUENCE</scope>
    <source>
        <strain evidence="2">cv. AKA8401</strain>
    </source>
</reference>
<accession>A0A0B0MFH2</accession>
<organism evidence="1 2">
    <name type="scientific">Gossypium arboreum</name>
    <name type="common">Tree cotton</name>
    <name type="synonym">Gossypium nanking</name>
    <dbReference type="NCBI Taxonomy" id="29729"/>
    <lineage>
        <taxon>Eukaryota</taxon>
        <taxon>Viridiplantae</taxon>
        <taxon>Streptophyta</taxon>
        <taxon>Embryophyta</taxon>
        <taxon>Tracheophyta</taxon>
        <taxon>Spermatophyta</taxon>
        <taxon>Magnoliopsida</taxon>
        <taxon>eudicotyledons</taxon>
        <taxon>Gunneridae</taxon>
        <taxon>Pentapetalae</taxon>
        <taxon>rosids</taxon>
        <taxon>malvids</taxon>
        <taxon>Malvales</taxon>
        <taxon>Malvaceae</taxon>
        <taxon>Malvoideae</taxon>
        <taxon>Gossypium</taxon>
    </lineage>
</organism>
<dbReference type="AlphaFoldDB" id="A0A0B0MFH2"/>
<evidence type="ECO:0000313" key="1">
    <source>
        <dbReference type="EMBL" id="KHF97660.1"/>
    </source>
</evidence>
<comment type="caution">
    <text evidence="1">The sequence shown here is derived from an EMBL/GenBank/DDBJ whole genome shotgun (WGS) entry which is preliminary data.</text>
</comment>
<dbReference type="EMBL" id="JRRC01013584">
    <property type="protein sequence ID" value="KHF97660.1"/>
    <property type="molecule type" value="Genomic_DNA"/>
</dbReference>
<dbReference type="Proteomes" id="UP000032142">
    <property type="component" value="Unassembled WGS sequence"/>
</dbReference>
<protein>
    <submittedName>
        <fullName evidence="1">Uncharacterized protein</fullName>
    </submittedName>
</protein>
<proteinExistence type="predicted"/>
<evidence type="ECO:0000313" key="2">
    <source>
        <dbReference type="Proteomes" id="UP000032142"/>
    </source>
</evidence>